<evidence type="ECO:0000256" key="1">
    <source>
        <dbReference type="ARBA" id="ARBA00010062"/>
    </source>
</evidence>
<evidence type="ECO:0000313" key="4">
    <source>
        <dbReference type="EMBL" id="PTW61364.1"/>
    </source>
</evidence>
<dbReference type="EMBL" id="QAYG01000002">
    <property type="protein sequence ID" value="PTW61364.1"/>
    <property type="molecule type" value="Genomic_DNA"/>
</dbReference>
<dbReference type="Gene3D" id="3.40.50.2300">
    <property type="match status" value="2"/>
</dbReference>
<dbReference type="CDD" id="cd06358">
    <property type="entry name" value="PBP1_NHase"/>
    <property type="match status" value="1"/>
</dbReference>
<protein>
    <submittedName>
        <fullName evidence="4">Amino acid/amide ABC transporter substrate-binding protein (HAAT family)</fullName>
    </submittedName>
</protein>
<dbReference type="InterPro" id="IPR028082">
    <property type="entry name" value="Peripla_BP_I"/>
</dbReference>
<accession>A0A2T5VCA3</accession>
<dbReference type="OrthoDB" id="9803275at2"/>
<dbReference type="PANTHER" id="PTHR47628:SF1">
    <property type="entry name" value="ALIPHATIC AMIDASE EXPRESSION-REGULATING PROTEIN"/>
    <property type="match status" value="1"/>
</dbReference>
<reference evidence="4 5" key="1">
    <citation type="submission" date="2018-04" db="EMBL/GenBank/DDBJ databases">
        <title>Genomic Encyclopedia of Archaeal and Bacterial Type Strains, Phase II (KMG-II): from individual species to whole genera.</title>
        <authorList>
            <person name="Goeker M."/>
        </authorList>
    </citation>
    <scope>NUCLEOTIDE SEQUENCE [LARGE SCALE GENOMIC DNA]</scope>
    <source>
        <strain evidence="4 5">DSM 23382</strain>
    </source>
</reference>
<sequence>MPPFKIALLLEQEGACGLWAPSGVACTRLAVHELNHAGGVLGRETEAVIVNLGSGARQAVEATNFAIEVEQVDAIVGMFPSYARALVSEVIDRRVPYIYTPQFEGYEADQSVVTTGETTAELLAPALAWLSEYKRARRHFLCGSDYIWPRMSFAEARHAIRDNGGTVTGEYLMSIGDRDYGRLLNAIRQSHSDMVVSYFLGEEAIHFNRAFAEAGLAGKMLRFSTAIEETIVYGLGEDATENLYVSSAYFSSLRSRNNGAFLERYHTTFGETPPPVNGFGESCYEGVHCLASLVEEAGVAQASEIRRAIGRTVQQRTARGNHVSPVVGARQQVHLARVDGYDFTVVTSL</sequence>
<keyword evidence="5" id="KW-1185">Reference proteome</keyword>
<organism evidence="4 5">
    <name type="scientific">Breoghania corrubedonensis</name>
    <dbReference type="NCBI Taxonomy" id="665038"/>
    <lineage>
        <taxon>Bacteria</taxon>
        <taxon>Pseudomonadati</taxon>
        <taxon>Pseudomonadota</taxon>
        <taxon>Alphaproteobacteria</taxon>
        <taxon>Hyphomicrobiales</taxon>
        <taxon>Stappiaceae</taxon>
        <taxon>Breoghania</taxon>
    </lineage>
</organism>
<keyword evidence="2" id="KW-0732">Signal</keyword>
<evidence type="ECO:0000313" key="5">
    <source>
        <dbReference type="Proteomes" id="UP000244081"/>
    </source>
</evidence>
<dbReference type="PROSITE" id="PS51257">
    <property type="entry name" value="PROKAR_LIPOPROTEIN"/>
    <property type="match status" value="1"/>
</dbReference>
<gene>
    <name evidence="4" type="ORF">C8N35_10273</name>
</gene>
<evidence type="ECO:0000256" key="2">
    <source>
        <dbReference type="ARBA" id="ARBA00022729"/>
    </source>
</evidence>
<dbReference type="RefSeq" id="WP_107989233.1">
    <property type="nucleotide sequence ID" value="NZ_QAYG01000002.1"/>
</dbReference>
<feature type="domain" description="Leucine-binding protein" evidence="3">
    <location>
        <begin position="3"/>
        <end position="313"/>
    </location>
</feature>
<dbReference type="Pfam" id="PF13458">
    <property type="entry name" value="Peripla_BP_6"/>
    <property type="match status" value="1"/>
</dbReference>
<dbReference type="InterPro" id="IPR028081">
    <property type="entry name" value="Leu-bd"/>
</dbReference>
<name>A0A2T5VCA3_9HYPH</name>
<evidence type="ECO:0000259" key="3">
    <source>
        <dbReference type="Pfam" id="PF13458"/>
    </source>
</evidence>
<dbReference type="AlphaFoldDB" id="A0A2T5VCA3"/>
<dbReference type="Proteomes" id="UP000244081">
    <property type="component" value="Unassembled WGS sequence"/>
</dbReference>
<proteinExistence type="inferred from homology"/>
<comment type="caution">
    <text evidence="4">The sequence shown here is derived from an EMBL/GenBank/DDBJ whole genome shotgun (WGS) entry which is preliminary data.</text>
</comment>
<comment type="similarity">
    <text evidence="1">Belongs to the leucine-binding protein family.</text>
</comment>
<dbReference type="PANTHER" id="PTHR47628">
    <property type="match status" value="1"/>
</dbReference>
<dbReference type="SUPFAM" id="SSF53822">
    <property type="entry name" value="Periplasmic binding protein-like I"/>
    <property type="match status" value="1"/>
</dbReference>